<protein>
    <submittedName>
        <fullName evidence="2">Metal-dependent hydrolase</fullName>
    </submittedName>
</protein>
<accession>A0A1V8NWL7</accession>
<dbReference type="PANTHER" id="PTHR30399:SF1">
    <property type="entry name" value="UTP PYROPHOSPHATASE"/>
    <property type="match status" value="1"/>
</dbReference>
<dbReference type="GO" id="GO:0016787">
    <property type="term" value="F:hydrolase activity"/>
    <property type="evidence" value="ECO:0007669"/>
    <property type="project" value="UniProtKB-KW"/>
</dbReference>
<dbReference type="Gene3D" id="3.30.2010.10">
    <property type="entry name" value="Metalloproteases ('zincins'), catalytic domain"/>
    <property type="match status" value="1"/>
</dbReference>
<reference evidence="2 3" key="1">
    <citation type="submission" date="2017-03" db="EMBL/GenBank/DDBJ databases">
        <authorList>
            <person name="Afonso C.L."/>
            <person name="Miller P.J."/>
            <person name="Scott M.A."/>
            <person name="Spackman E."/>
            <person name="Goraichik I."/>
            <person name="Dimitrov K.M."/>
            <person name="Suarez D.L."/>
            <person name="Swayne D.E."/>
        </authorList>
    </citation>
    <scope>NUCLEOTIDE SEQUENCE [LARGE SCALE GENOMIC DNA]</scope>
    <source>
        <strain evidence="2 3">ATCC 51113</strain>
    </source>
</reference>
<name>A0A1V8NWL7_CITBR</name>
<sequence length="233" mass="28040">MPIFQYGTMAIEWEFRVDSRLAHHYVTVERGHKVLLRGPDVSLQEQQELIRYRARWIKQRLAEVNRPLKDEIVTGSRLPYRGKTFYCEVIPSPELTVPNITFNQSRFKVFSPEGHFVSRRLFKPALDGFYRQKAKEKLHARILHWQRETGLTATTWRIKHFDARWANCTENNVLEFHPRCMEFSNRVMDYIIIHELCHTVEKNHDKPFWLLIKKYCPEWKELHAQVEHPEMQL</sequence>
<dbReference type="PANTHER" id="PTHR30399">
    <property type="entry name" value="UNCHARACTERIZED PROTEIN YGJP"/>
    <property type="match status" value="1"/>
</dbReference>
<proteinExistence type="predicted"/>
<feature type="domain" description="YgjP-like metallopeptidase" evidence="1">
    <location>
        <begin position="24"/>
        <end position="226"/>
    </location>
</feature>
<dbReference type="AlphaFoldDB" id="A0A1V8NWL7"/>
<dbReference type="InterPro" id="IPR002725">
    <property type="entry name" value="YgjP-like_metallopeptidase"/>
</dbReference>
<comment type="caution">
    <text evidence="2">The sequence shown here is derived from an EMBL/GenBank/DDBJ whole genome shotgun (WGS) entry which is preliminary data.</text>
</comment>
<organism evidence="2 3">
    <name type="scientific">Citrobacter braakii</name>
    <dbReference type="NCBI Taxonomy" id="57706"/>
    <lineage>
        <taxon>Bacteria</taxon>
        <taxon>Pseudomonadati</taxon>
        <taxon>Pseudomonadota</taxon>
        <taxon>Gammaproteobacteria</taxon>
        <taxon>Enterobacterales</taxon>
        <taxon>Enterobacteriaceae</taxon>
        <taxon>Citrobacter</taxon>
        <taxon>Citrobacter freundii complex</taxon>
    </lineage>
</organism>
<gene>
    <name evidence="2" type="ORF">BZK42_18160</name>
</gene>
<evidence type="ECO:0000313" key="2">
    <source>
        <dbReference type="EMBL" id="OQM40816.1"/>
    </source>
</evidence>
<evidence type="ECO:0000259" key="1">
    <source>
        <dbReference type="Pfam" id="PF01863"/>
    </source>
</evidence>
<keyword evidence="2" id="KW-0378">Hydrolase</keyword>
<evidence type="ECO:0000313" key="3">
    <source>
        <dbReference type="Proteomes" id="UP000192573"/>
    </source>
</evidence>
<dbReference type="CDD" id="cd07344">
    <property type="entry name" value="M48_yhfN_like"/>
    <property type="match status" value="1"/>
</dbReference>
<dbReference type="EMBL" id="NAEW01000008">
    <property type="protein sequence ID" value="OQM40816.1"/>
    <property type="molecule type" value="Genomic_DNA"/>
</dbReference>
<dbReference type="RefSeq" id="WP_080859637.1">
    <property type="nucleotide sequence ID" value="NZ_CP077405.1"/>
</dbReference>
<dbReference type="InterPro" id="IPR053136">
    <property type="entry name" value="UTP_pyrophosphatase-like"/>
</dbReference>
<dbReference type="Pfam" id="PF01863">
    <property type="entry name" value="YgjP-like"/>
    <property type="match status" value="1"/>
</dbReference>
<dbReference type="Proteomes" id="UP000192573">
    <property type="component" value="Unassembled WGS sequence"/>
</dbReference>